<dbReference type="AlphaFoldDB" id="A0A4J1ZYF2"/>
<dbReference type="Pfam" id="PF01501">
    <property type="entry name" value="Glyco_transf_8"/>
    <property type="match status" value="1"/>
</dbReference>
<evidence type="ECO:0000313" key="1">
    <source>
        <dbReference type="EMBL" id="VNP35552.1"/>
    </source>
</evidence>
<dbReference type="InterPro" id="IPR002495">
    <property type="entry name" value="Glyco_trans_8"/>
</dbReference>
<sequence length="69" mass="7818">MLDSDTVVNAKLDDLFTLDIQGYAIAAVQDFNHEGWLTTFNSGVMLIDAQKWREKKINTKFARVDCPTP</sequence>
<dbReference type="SUPFAM" id="SSF53448">
    <property type="entry name" value="Nucleotide-diphospho-sugar transferases"/>
    <property type="match status" value="1"/>
</dbReference>
<dbReference type="EMBL" id="CAATGE010000001">
    <property type="protein sequence ID" value="VNP35552.1"/>
    <property type="molecule type" value="Genomic_DNA"/>
</dbReference>
<name>A0A4J1ZYF2_STREE</name>
<dbReference type="EMBL" id="CAATHN010000002">
    <property type="protein sequence ID" value="VNQ10987.1"/>
    <property type="molecule type" value="Genomic_DNA"/>
</dbReference>
<accession>A0A4J1ZYF2</accession>
<evidence type="ECO:0000313" key="2">
    <source>
        <dbReference type="EMBL" id="VNQ10987.1"/>
    </source>
</evidence>
<gene>
    <name evidence="2" type="primary">gspA_2</name>
    <name evidence="1" type="synonym">gspA_4</name>
    <name evidence="2" type="ORF">SAMEA3208859_00227</name>
    <name evidence="1" type="ORF">SAMEA3353493_00464</name>
</gene>
<dbReference type="InterPro" id="IPR029044">
    <property type="entry name" value="Nucleotide-diphossugar_trans"/>
</dbReference>
<proteinExistence type="predicted"/>
<keyword evidence="2" id="KW-0808">Transferase</keyword>
<dbReference type="Gene3D" id="3.90.550.10">
    <property type="entry name" value="Spore Coat Polysaccharide Biosynthesis Protein SpsA, Chain A"/>
    <property type="match status" value="1"/>
</dbReference>
<dbReference type="GO" id="GO:0016757">
    <property type="term" value="F:glycosyltransferase activity"/>
    <property type="evidence" value="ECO:0007669"/>
    <property type="project" value="InterPro"/>
</dbReference>
<protein>
    <submittedName>
        <fullName evidence="2">Glycosyl transferase</fullName>
    </submittedName>
</protein>
<organism evidence="2">
    <name type="scientific">Streptococcus pneumoniae</name>
    <dbReference type="NCBI Taxonomy" id="1313"/>
    <lineage>
        <taxon>Bacteria</taxon>
        <taxon>Bacillati</taxon>
        <taxon>Bacillota</taxon>
        <taxon>Bacilli</taxon>
        <taxon>Lactobacillales</taxon>
        <taxon>Streptococcaceae</taxon>
        <taxon>Streptococcus</taxon>
    </lineage>
</organism>
<reference evidence="2" key="1">
    <citation type="submission" date="2019-04" db="EMBL/GenBank/DDBJ databases">
        <authorList>
            <consortium name="Pathogen Informatics"/>
        </authorList>
    </citation>
    <scope>NUCLEOTIDE SEQUENCE</scope>
    <source>
        <strain evidence="2">GPSC22</strain>
    </source>
</reference>